<dbReference type="InParanoid" id="A7TRL7"/>
<evidence type="ECO:0000259" key="10">
    <source>
        <dbReference type="PROSITE" id="PS50850"/>
    </source>
</evidence>
<evidence type="ECO:0000313" key="11">
    <source>
        <dbReference type="EMBL" id="EDO15090.1"/>
    </source>
</evidence>
<name>A7TRL7_VANPO</name>
<feature type="transmembrane region" description="Helical" evidence="9">
    <location>
        <begin position="386"/>
        <end position="403"/>
    </location>
</feature>
<feature type="transmembrane region" description="Helical" evidence="9">
    <location>
        <begin position="152"/>
        <end position="173"/>
    </location>
</feature>
<feature type="transmembrane region" description="Helical" evidence="9">
    <location>
        <begin position="344"/>
        <end position="366"/>
    </location>
</feature>
<evidence type="ECO:0000256" key="4">
    <source>
        <dbReference type="ARBA" id="ARBA00022692"/>
    </source>
</evidence>
<dbReference type="GO" id="GO:0015343">
    <property type="term" value="F:siderophore-iron transmembrane transporter activity"/>
    <property type="evidence" value="ECO:0007669"/>
    <property type="project" value="TreeGrafter"/>
</dbReference>
<feature type="transmembrane region" description="Helical" evidence="9">
    <location>
        <begin position="410"/>
        <end position="429"/>
    </location>
</feature>
<comment type="subcellular location">
    <subcellularLocation>
        <location evidence="1">Endomembrane system</location>
        <topology evidence="1">Multi-pass membrane protein</topology>
    </subcellularLocation>
</comment>
<evidence type="ECO:0000256" key="1">
    <source>
        <dbReference type="ARBA" id="ARBA00004127"/>
    </source>
</evidence>
<evidence type="ECO:0000256" key="8">
    <source>
        <dbReference type="SAM" id="MobiDB-lite"/>
    </source>
</evidence>
<dbReference type="eggNOG" id="KOG0254">
    <property type="taxonomic scope" value="Eukaryota"/>
</dbReference>
<dbReference type="PROSITE" id="PS50850">
    <property type="entry name" value="MFS"/>
    <property type="match status" value="1"/>
</dbReference>
<feature type="transmembrane region" description="Helical" evidence="9">
    <location>
        <begin position="435"/>
        <end position="453"/>
    </location>
</feature>
<evidence type="ECO:0000313" key="12">
    <source>
        <dbReference type="Proteomes" id="UP000000267"/>
    </source>
</evidence>
<feature type="transmembrane region" description="Helical" evidence="9">
    <location>
        <begin position="96"/>
        <end position="116"/>
    </location>
</feature>
<evidence type="ECO:0000256" key="3">
    <source>
        <dbReference type="ARBA" id="ARBA00022448"/>
    </source>
</evidence>
<dbReference type="EMBL" id="DS480482">
    <property type="protein sequence ID" value="EDO15090.1"/>
    <property type="molecule type" value="Genomic_DNA"/>
</dbReference>
<keyword evidence="6" id="KW-0406">Ion transport</keyword>
<dbReference type="Proteomes" id="UP000000267">
    <property type="component" value="Unassembled WGS sequence"/>
</dbReference>
<keyword evidence="12" id="KW-1185">Reference proteome</keyword>
<comment type="similarity">
    <text evidence="2">Belongs to the major facilitator superfamily.</text>
</comment>
<dbReference type="AlphaFoldDB" id="A7TRL7"/>
<feature type="transmembrane region" description="Helical" evidence="9">
    <location>
        <begin position="473"/>
        <end position="497"/>
    </location>
</feature>
<dbReference type="GeneID" id="5543133"/>
<feature type="transmembrane region" description="Helical" evidence="9">
    <location>
        <begin position="549"/>
        <end position="568"/>
    </location>
</feature>
<dbReference type="PhylomeDB" id="A7TRL7"/>
<evidence type="ECO:0000256" key="6">
    <source>
        <dbReference type="ARBA" id="ARBA00023065"/>
    </source>
</evidence>
<feature type="region of interest" description="Disordered" evidence="8">
    <location>
        <begin position="1"/>
        <end position="37"/>
    </location>
</feature>
<dbReference type="PANTHER" id="PTHR23501">
    <property type="entry name" value="MAJOR FACILITATOR SUPERFAMILY"/>
    <property type="match status" value="1"/>
</dbReference>
<dbReference type="HOGENOM" id="CLU_012970_2_1_1"/>
<reference evidence="11 12" key="1">
    <citation type="journal article" date="2007" name="Proc. Natl. Acad. Sci. U.S.A.">
        <title>Independent sorting-out of thousands of duplicated gene pairs in two yeast species descended from a whole-genome duplication.</title>
        <authorList>
            <person name="Scannell D.R."/>
            <person name="Frank A.C."/>
            <person name="Conant G.C."/>
            <person name="Byrne K.P."/>
            <person name="Woolfit M."/>
            <person name="Wolfe K.H."/>
        </authorList>
    </citation>
    <scope>NUCLEOTIDE SEQUENCE [LARGE SCALE GENOMIC DNA]</scope>
    <source>
        <strain evidence="12">ATCC 22028 / DSM 70294 / BCRC 21397 / CBS 2163 / NBRC 10782 / NRRL Y-8283 / UCD 57-17</strain>
    </source>
</reference>
<dbReference type="InterPro" id="IPR036259">
    <property type="entry name" value="MFS_trans_sf"/>
</dbReference>
<sequence length="607" mass="67714">MEINIKHNQKENTEFEYSEELPSSTSESDHISSHSDAESDKFGVHNVEIYAKYYSTPVKRFLIFFSLFTIAYAYGLDNSVRGTYQTLATSSYNQHSLLSTVSCIKAVISAAAQIWFARSADMFGRTTILMISIVFYVVGTVVESQAVDVSKFAAGACLYAVGHSAIVLFSEVYVADFSNLNWRVTAAAAPLLPNVINTWISGDITAAIDENWKWGIGMWAFIFPLSCIPMGACILHMKYLAKKNKDDLKVAFKKPEHYTWSQYLVDVFFWKLDLVGLLLLVAIFGMILIPFTLAGGEEKVWSTARIIVPEVLGWAFALPLFLVWEIKFARYPLTPKDALKNRGIVSALVLVLFLQFAYQMQSTYLYTVLLVAVDESKKSATRINKLFSFVSVITGFLSGFVVAKVRRTKEFIFFGIGVWFISFGLMIRYTGGLDSHVGIIVARCILGFGNGFLKFPARASIQASAYSHEMMAVMTSLFLAVSSIGSAFGDAVAGSIWTNVLPGKISEGITNETLADYAYGSPTKFILKYKWDTPERQAVVEAYKVIGRLLNIVGICLLVPLLISAFFLKNRRLEDVVSFDKFDKMNSENAEDSVLEETSKEKEKEKV</sequence>
<dbReference type="RefSeq" id="XP_001642948.1">
    <property type="nucleotide sequence ID" value="XM_001642898.1"/>
</dbReference>
<proteinExistence type="inferred from homology"/>
<evidence type="ECO:0000256" key="7">
    <source>
        <dbReference type="ARBA" id="ARBA00023136"/>
    </source>
</evidence>
<accession>A7TRL7</accession>
<dbReference type="PANTHER" id="PTHR23501:SF92">
    <property type="entry name" value="GLUTATHIONE EXCHANGER 1-RELATED"/>
    <property type="match status" value="1"/>
</dbReference>
<keyword evidence="4 9" id="KW-0812">Transmembrane</keyword>
<keyword evidence="7 9" id="KW-0472">Membrane</keyword>
<dbReference type="GO" id="GO:0005886">
    <property type="term" value="C:plasma membrane"/>
    <property type="evidence" value="ECO:0007669"/>
    <property type="project" value="TreeGrafter"/>
</dbReference>
<feature type="compositionally biased region" description="Basic and acidic residues" evidence="8">
    <location>
        <begin position="1"/>
        <end position="13"/>
    </location>
</feature>
<gene>
    <name evidence="11" type="ORF">Kpol_416p5</name>
</gene>
<keyword evidence="3" id="KW-0813">Transport</keyword>
<feature type="compositionally biased region" description="Basic and acidic residues" evidence="8">
    <location>
        <begin position="27"/>
        <end position="37"/>
    </location>
</feature>
<evidence type="ECO:0000256" key="5">
    <source>
        <dbReference type="ARBA" id="ARBA00022989"/>
    </source>
</evidence>
<feature type="transmembrane region" description="Helical" evidence="9">
    <location>
        <begin position="180"/>
        <end position="200"/>
    </location>
</feature>
<dbReference type="KEGG" id="vpo:Kpol_416p5"/>
<feature type="transmembrane region" description="Helical" evidence="9">
    <location>
        <begin position="212"/>
        <end position="235"/>
    </location>
</feature>
<dbReference type="InterPro" id="IPR005828">
    <property type="entry name" value="MFS_sugar_transport-like"/>
</dbReference>
<dbReference type="OMA" id="LNFAWYV"/>
<feature type="compositionally biased region" description="Basic and acidic residues" evidence="8">
    <location>
        <begin position="597"/>
        <end position="607"/>
    </location>
</feature>
<dbReference type="FunFam" id="1.20.1250.20:FF:000197">
    <property type="entry name" value="Siderophore iron transporter 1"/>
    <property type="match status" value="1"/>
</dbReference>
<feature type="transmembrane region" description="Helical" evidence="9">
    <location>
        <begin position="58"/>
        <end position="76"/>
    </location>
</feature>
<feature type="transmembrane region" description="Helical" evidence="9">
    <location>
        <begin position="128"/>
        <end position="146"/>
    </location>
</feature>
<organism evidence="12">
    <name type="scientific">Vanderwaltozyma polyspora (strain ATCC 22028 / DSM 70294 / BCRC 21397 / CBS 2163 / NBRC 10782 / NRRL Y-8283 / UCD 57-17)</name>
    <name type="common">Kluyveromyces polysporus</name>
    <dbReference type="NCBI Taxonomy" id="436907"/>
    <lineage>
        <taxon>Eukaryota</taxon>
        <taxon>Fungi</taxon>
        <taxon>Dikarya</taxon>
        <taxon>Ascomycota</taxon>
        <taxon>Saccharomycotina</taxon>
        <taxon>Saccharomycetes</taxon>
        <taxon>Saccharomycetales</taxon>
        <taxon>Saccharomycetaceae</taxon>
        <taxon>Vanderwaltozyma</taxon>
    </lineage>
</organism>
<evidence type="ECO:0000256" key="2">
    <source>
        <dbReference type="ARBA" id="ARBA00008335"/>
    </source>
</evidence>
<feature type="region of interest" description="Disordered" evidence="8">
    <location>
        <begin position="587"/>
        <end position="607"/>
    </location>
</feature>
<feature type="domain" description="Major facilitator superfamily (MFS) profile" evidence="10">
    <location>
        <begin position="63"/>
        <end position="572"/>
    </location>
</feature>
<keyword evidence="5 9" id="KW-1133">Transmembrane helix</keyword>
<dbReference type="InterPro" id="IPR020846">
    <property type="entry name" value="MFS_dom"/>
</dbReference>
<evidence type="ECO:0000256" key="9">
    <source>
        <dbReference type="SAM" id="Phobius"/>
    </source>
</evidence>
<dbReference type="GO" id="GO:0005768">
    <property type="term" value="C:endosome"/>
    <property type="evidence" value="ECO:0007669"/>
    <property type="project" value="TreeGrafter"/>
</dbReference>
<feature type="transmembrane region" description="Helical" evidence="9">
    <location>
        <begin position="274"/>
        <end position="294"/>
    </location>
</feature>
<feature type="transmembrane region" description="Helical" evidence="9">
    <location>
        <begin position="306"/>
        <end position="324"/>
    </location>
</feature>
<protein>
    <recommendedName>
        <fullName evidence="10">Major facilitator superfamily (MFS) profile domain-containing protein</fullName>
    </recommendedName>
</protein>
<dbReference type="Gene3D" id="1.20.1250.20">
    <property type="entry name" value="MFS general substrate transporter like domains"/>
    <property type="match status" value="2"/>
</dbReference>
<dbReference type="GO" id="GO:0005774">
    <property type="term" value="C:vacuolar membrane"/>
    <property type="evidence" value="ECO:0007669"/>
    <property type="project" value="TreeGrafter"/>
</dbReference>
<dbReference type="Pfam" id="PF00083">
    <property type="entry name" value="Sugar_tr"/>
    <property type="match status" value="1"/>
</dbReference>
<dbReference type="SUPFAM" id="SSF103473">
    <property type="entry name" value="MFS general substrate transporter"/>
    <property type="match status" value="1"/>
</dbReference>
<dbReference type="OrthoDB" id="2241241at2759"/>